<keyword evidence="4" id="KW-1003">Cell membrane</keyword>
<evidence type="ECO:0000256" key="1">
    <source>
        <dbReference type="ARBA" id="ARBA00004383"/>
    </source>
</evidence>
<dbReference type="Pfam" id="PF13715">
    <property type="entry name" value="CarbopepD_reg_2"/>
    <property type="match status" value="1"/>
</dbReference>
<comment type="subcellular location">
    <subcellularLocation>
        <location evidence="1">Cell inner membrane</location>
        <topology evidence="1">Single-pass membrane protein</topology>
        <orientation evidence="1">Periplasmic side</orientation>
    </subcellularLocation>
</comment>
<dbReference type="NCBIfam" id="TIGR01352">
    <property type="entry name" value="tonB_Cterm"/>
    <property type="match status" value="1"/>
</dbReference>
<feature type="domain" description="TonB C-terminal" evidence="11">
    <location>
        <begin position="339"/>
        <end position="434"/>
    </location>
</feature>
<keyword evidence="6 10" id="KW-0812">Transmembrane</keyword>
<feature type="transmembrane region" description="Helical" evidence="10">
    <location>
        <begin position="34"/>
        <end position="51"/>
    </location>
</feature>
<feature type="transmembrane region" description="Helical" evidence="10">
    <location>
        <begin position="264"/>
        <end position="281"/>
    </location>
</feature>
<accession>A0A1V6LU38</accession>
<evidence type="ECO:0000256" key="2">
    <source>
        <dbReference type="ARBA" id="ARBA00006555"/>
    </source>
</evidence>
<dbReference type="PANTHER" id="PTHR33446:SF2">
    <property type="entry name" value="PROTEIN TONB"/>
    <property type="match status" value="1"/>
</dbReference>
<evidence type="ECO:0000256" key="5">
    <source>
        <dbReference type="ARBA" id="ARBA00022519"/>
    </source>
</evidence>
<dbReference type="InterPro" id="IPR037682">
    <property type="entry name" value="TonB_C"/>
</dbReference>
<dbReference type="GO" id="GO:0031992">
    <property type="term" value="F:energy transducer activity"/>
    <property type="evidence" value="ECO:0007669"/>
    <property type="project" value="TreeGrafter"/>
</dbReference>
<dbReference type="InterPro" id="IPR008756">
    <property type="entry name" value="Peptidase_M56"/>
</dbReference>
<dbReference type="GO" id="GO:0055085">
    <property type="term" value="P:transmembrane transport"/>
    <property type="evidence" value="ECO:0007669"/>
    <property type="project" value="InterPro"/>
</dbReference>
<proteinExistence type="inferred from homology"/>
<keyword evidence="5" id="KW-0997">Cell inner membrane</keyword>
<evidence type="ECO:0000259" key="11">
    <source>
        <dbReference type="PROSITE" id="PS52015"/>
    </source>
</evidence>
<feature type="transmembrane region" description="Helical" evidence="10">
    <location>
        <begin position="6"/>
        <end position="22"/>
    </location>
</feature>
<comment type="similarity">
    <text evidence="2">Belongs to the TonB family.</text>
</comment>
<evidence type="ECO:0000256" key="10">
    <source>
        <dbReference type="SAM" id="Phobius"/>
    </source>
</evidence>
<dbReference type="Pfam" id="PF05569">
    <property type="entry name" value="Peptidase_M56"/>
    <property type="match status" value="1"/>
</dbReference>
<evidence type="ECO:0000256" key="4">
    <source>
        <dbReference type="ARBA" id="ARBA00022475"/>
    </source>
</evidence>
<dbReference type="SUPFAM" id="SSF49464">
    <property type="entry name" value="Carboxypeptidase regulatory domain-like"/>
    <property type="match status" value="1"/>
</dbReference>
<dbReference type="GO" id="GO:0015031">
    <property type="term" value="P:protein transport"/>
    <property type="evidence" value="ECO:0007669"/>
    <property type="project" value="UniProtKB-KW"/>
</dbReference>
<evidence type="ECO:0000313" key="12">
    <source>
        <dbReference type="EMBL" id="OQD43659.1"/>
    </source>
</evidence>
<keyword evidence="9 10" id="KW-0472">Membrane</keyword>
<dbReference type="CDD" id="cd07341">
    <property type="entry name" value="M56_BlaR1_MecR1_like"/>
    <property type="match status" value="1"/>
</dbReference>
<comment type="caution">
    <text evidence="12">The sequence shown here is derived from an EMBL/GenBank/DDBJ whole genome shotgun (WGS) entry which is preliminary data.</text>
</comment>
<evidence type="ECO:0000256" key="3">
    <source>
        <dbReference type="ARBA" id="ARBA00022448"/>
    </source>
</evidence>
<protein>
    <submittedName>
        <fullName evidence="12">Energy transducer TonB</fullName>
    </submittedName>
</protein>
<dbReference type="Pfam" id="PF03544">
    <property type="entry name" value="TonB_C"/>
    <property type="match status" value="1"/>
</dbReference>
<keyword evidence="8 10" id="KW-1133">Transmembrane helix</keyword>
<dbReference type="InterPro" id="IPR037066">
    <property type="entry name" value="Plug_dom_sf"/>
</dbReference>
<dbReference type="OrthoDB" id="1522859at2"/>
<dbReference type="PANTHER" id="PTHR33446">
    <property type="entry name" value="PROTEIN TONB-RELATED"/>
    <property type="match status" value="1"/>
</dbReference>
<evidence type="ECO:0000256" key="8">
    <source>
        <dbReference type="ARBA" id="ARBA00022989"/>
    </source>
</evidence>
<dbReference type="Proteomes" id="UP000191680">
    <property type="component" value="Unassembled WGS sequence"/>
</dbReference>
<dbReference type="InterPro" id="IPR051045">
    <property type="entry name" value="TonB-dependent_transducer"/>
</dbReference>
<dbReference type="AlphaFoldDB" id="A0A1V6LU38"/>
<keyword evidence="7" id="KW-0653">Protein transport</keyword>
<dbReference type="RefSeq" id="WP_080318083.1">
    <property type="nucleotide sequence ID" value="NZ_MTBC01000002.1"/>
</dbReference>
<dbReference type="InterPro" id="IPR006260">
    <property type="entry name" value="TonB/TolA_C"/>
</dbReference>
<organism evidence="12 13">
    <name type="scientific">Croceivirga radicis</name>
    <dbReference type="NCBI Taxonomy" id="1929488"/>
    <lineage>
        <taxon>Bacteria</taxon>
        <taxon>Pseudomonadati</taxon>
        <taxon>Bacteroidota</taxon>
        <taxon>Flavobacteriia</taxon>
        <taxon>Flavobacteriales</taxon>
        <taxon>Flavobacteriaceae</taxon>
        <taxon>Croceivirga</taxon>
    </lineage>
</organism>
<evidence type="ECO:0000313" key="13">
    <source>
        <dbReference type="Proteomes" id="UP000191680"/>
    </source>
</evidence>
<dbReference type="SUPFAM" id="SSF56935">
    <property type="entry name" value="Porins"/>
    <property type="match status" value="1"/>
</dbReference>
<keyword evidence="3" id="KW-0813">Transport</keyword>
<dbReference type="GO" id="GO:0098797">
    <property type="term" value="C:plasma membrane protein complex"/>
    <property type="evidence" value="ECO:0007669"/>
    <property type="project" value="TreeGrafter"/>
</dbReference>
<sequence length="589" mass="67426">MLTYILECVAFQLICLLVYDLFLKKETFFQWNRAFLIVSYLLSLVLPWVKIEALKTTVSKEAVYYPANWFVQIEGVVVEENPTATSFLEQLSAWEWAYIFGVLGMAVWLSTKLYRIRKLHREGFKKYYPEYTRVTVQKSNVAFSFFKSIFMGDALPKNKELQILEHELVHIKQWHSLDLFFFELMRIAFWFNPLVYVYQNRISELHEFIADAKVAKYQRKEQYSILLSQAFKTENISFINQFFTQSLIKKRIVMLSKQKSKRIFQLKYILLIPIVLGMLVYTSCEQSVDNQEEKIEAVSLNEVLVKTDTIITSTSVPFSTIDQVPVFPGCESAADKRACFQENIQNHIRKHFNYPSEAQEQNIQGRVAIMFTIQEDGTIGKIRKRGPHALLENEAVRIIERLPKMEPGKNKGKVVSVPFSIPITFKLASNTSNADSNEVNEISIIGYEGLNTMNSSTLFFIDGKESSVKQMNTLNPHSIESVQVLKDEVAIEKYGQKGKNGVVEIKTKNNFKAQAMHVKDFKYVPQQGLTKGKIISGEKALPGVNISIKGGDATTVSDFDGNFKINAQPGQVIEFDYIGFPKTALLVKE</sequence>
<dbReference type="InterPro" id="IPR008969">
    <property type="entry name" value="CarboxyPept-like_regulatory"/>
</dbReference>
<name>A0A1V6LU38_9FLAO</name>
<dbReference type="Gene3D" id="3.30.1150.10">
    <property type="match status" value="1"/>
</dbReference>
<reference evidence="12 13" key="1">
    <citation type="submission" date="2016-12" db="EMBL/GenBank/DDBJ databases">
        <authorList>
            <person name="Song W.-J."/>
            <person name="Kurnit D.M."/>
        </authorList>
    </citation>
    <scope>NUCLEOTIDE SEQUENCE [LARGE SCALE GENOMIC DNA]</scope>
    <source>
        <strain evidence="12 13">HSG9</strain>
    </source>
</reference>
<dbReference type="Gene3D" id="2.170.130.10">
    <property type="entry name" value="TonB-dependent receptor, plug domain"/>
    <property type="match status" value="1"/>
</dbReference>
<gene>
    <name evidence="12" type="ORF">BUL40_03340</name>
</gene>
<evidence type="ECO:0000256" key="7">
    <source>
        <dbReference type="ARBA" id="ARBA00022927"/>
    </source>
</evidence>
<evidence type="ECO:0000256" key="6">
    <source>
        <dbReference type="ARBA" id="ARBA00022692"/>
    </source>
</evidence>
<dbReference type="SUPFAM" id="SSF74653">
    <property type="entry name" value="TolA/TonB C-terminal domain"/>
    <property type="match status" value="1"/>
</dbReference>
<keyword evidence="13" id="KW-1185">Reference proteome</keyword>
<evidence type="ECO:0000256" key="9">
    <source>
        <dbReference type="ARBA" id="ARBA00023136"/>
    </source>
</evidence>
<feature type="transmembrane region" description="Helical" evidence="10">
    <location>
        <begin position="96"/>
        <end position="116"/>
    </location>
</feature>
<dbReference type="PROSITE" id="PS52015">
    <property type="entry name" value="TONB_CTD"/>
    <property type="match status" value="1"/>
</dbReference>
<dbReference type="EMBL" id="MTBC01000002">
    <property type="protein sequence ID" value="OQD43659.1"/>
    <property type="molecule type" value="Genomic_DNA"/>
</dbReference>